<dbReference type="AlphaFoldDB" id="A0A3S5B475"/>
<name>A0A3S5B475_9PLAT</name>
<evidence type="ECO:0000256" key="1">
    <source>
        <dbReference type="SAM" id="MobiDB-lite"/>
    </source>
</evidence>
<feature type="region of interest" description="Disordered" evidence="1">
    <location>
        <begin position="46"/>
        <end position="65"/>
    </location>
</feature>
<dbReference type="Proteomes" id="UP000784294">
    <property type="component" value="Unassembled WGS sequence"/>
</dbReference>
<gene>
    <name evidence="2" type="ORF">PXEA_LOCUS33297</name>
</gene>
<evidence type="ECO:0000313" key="3">
    <source>
        <dbReference type="Proteomes" id="UP000784294"/>
    </source>
</evidence>
<dbReference type="EMBL" id="CAAALY010262801">
    <property type="protein sequence ID" value="VEL39857.1"/>
    <property type="molecule type" value="Genomic_DNA"/>
</dbReference>
<protein>
    <submittedName>
        <fullName evidence="2">Uncharacterized protein</fullName>
    </submittedName>
</protein>
<evidence type="ECO:0000313" key="2">
    <source>
        <dbReference type="EMBL" id="VEL39857.1"/>
    </source>
</evidence>
<proteinExistence type="predicted"/>
<comment type="caution">
    <text evidence="2">The sequence shown here is derived from an EMBL/GenBank/DDBJ whole genome shotgun (WGS) entry which is preliminary data.</text>
</comment>
<keyword evidence="3" id="KW-1185">Reference proteome</keyword>
<accession>A0A3S5B475</accession>
<organism evidence="2 3">
    <name type="scientific">Protopolystoma xenopodis</name>
    <dbReference type="NCBI Taxonomy" id="117903"/>
    <lineage>
        <taxon>Eukaryota</taxon>
        <taxon>Metazoa</taxon>
        <taxon>Spiralia</taxon>
        <taxon>Lophotrochozoa</taxon>
        <taxon>Platyhelminthes</taxon>
        <taxon>Monogenea</taxon>
        <taxon>Polyopisthocotylea</taxon>
        <taxon>Polystomatidea</taxon>
        <taxon>Polystomatidae</taxon>
        <taxon>Protopolystoma</taxon>
    </lineage>
</organism>
<sequence length="157" mass="16833">MNQSVLQNSPPDTFVIKFVCTFPSNLATFADLRANVVLATRHSVGGEGSGGNTWPDSRGWEPADSPKCHHESAGLVLAFDEIETTAATATTCSFNDKLIHVLLHLRTVGWRSCTHASLASHSAPPCKRASLDDTVTYRPVDTVDQMPLSTGPVVTLS</sequence>
<reference evidence="2" key="1">
    <citation type="submission" date="2018-11" db="EMBL/GenBank/DDBJ databases">
        <authorList>
            <consortium name="Pathogen Informatics"/>
        </authorList>
    </citation>
    <scope>NUCLEOTIDE SEQUENCE</scope>
</reference>